<dbReference type="AlphaFoldDB" id="A0A2T2ZZ15"/>
<evidence type="ECO:0000313" key="1">
    <source>
        <dbReference type="EMBL" id="PSR79914.1"/>
    </source>
</evidence>
<sequence length="157" mass="17766">MTAVEGCHEISAKDDYTVNANCPLYLRSELCGRRVQRATPVRTFDKDLVCVCSAARRSDQRLEMTLVRNELDGVLDSYRPPDSSPMQEHDGNISERNTQLTPVKAQPLPNHHGASWALLIIREKRCAICLLLRMRMQDSALRCCCSTPLIGSTLRWH</sequence>
<proteinExistence type="predicted"/>
<keyword evidence="2" id="KW-1185">Reference proteome</keyword>
<name>A0A2T2ZZ15_9PEZI</name>
<protein>
    <submittedName>
        <fullName evidence="1">Uncharacterized protein</fullName>
    </submittedName>
</protein>
<accession>A0A2T2ZZ15</accession>
<dbReference type="Proteomes" id="UP000241462">
    <property type="component" value="Unassembled WGS sequence"/>
</dbReference>
<gene>
    <name evidence="1" type="ORF">BD289DRAFT_80176</name>
</gene>
<dbReference type="EMBL" id="KZ678550">
    <property type="protein sequence ID" value="PSR79914.1"/>
    <property type="molecule type" value="Genomic_DNA"/>
</dbReference>
<organism evidence="1 2">
    <name type="scientific">Coniella lustricola</name>
    <dbReference type="NCBI Taxonomy" id="2025994"/>
    <lineage>
        <taxon>Eukaryota</taxon>
        <taxon>Fungi</taxon>
        <taxon>Dikarya</taxon>
        <taxon>Ascomycota</taxon>
        <taxon>Pezizomycotina</taxon>
        <taxon>Sordariomycetes</taxon>
        <taxon>Sordariomycetidae</taxon>
        <taxon>Diaporthales</taxon>
        <taxon>Schizoparmaceae</taxon>
        <taxon>Coniella</taxon>
    </lineage>
</organism>
<dbReference type="InParanoid" id="A0A2T2ZZ15"/>
<reference evidence="1 2" key="1">
    <citation type="journal article" date="2018" name="Mycol. Prog.">
        <title>Coniella lustricola, a new species from submerged detritus.</title>
        <authorList>
            <person name="Raudabaugh D.B."/>
            <person name="Iturriaga T."/>
            <person name="Carver A."/>
            <person name="Mondo S."/>
            <person name="Pangilinan J."/>
            <person name="Lipzen A."/>
            <person name="He G."/>
            <person name="Amirebrahimi M."/>
            <person name="Grigoriev I.V."/>
            <person name="Miller A.N."/>
        </authorList>
    </citation>
    <scope>NUCLEOTIDE SEQUENCE [LARGE SCALE GENOMIC DNA]</scope>
    <source>
        <strain evidence="1 2">B22-T-1</strain>
    </source>
</reference>
<evidence type="ECO:0000313" key="2">
    <source>
        <dbReference type="Proteomes" id="UP000241462"/>
    </source>
</evidence>